<name>A0ABQ5JLA0_9LACO</name>
<reference evidence="1 2" key="1">
    <citation type="submission" date="2022-03" db="EMBL/GenBank/DDBJ databases">
        <title>Draft genome sequence of Furfurilactobacillus curtus JCM 31185.</title>
        <authorList>
            <person name="Suzuki S."/>
            <person name="Endo A."/>
            <person name="Kajikawa A."/>
        </authorList>
    </citation>
    <scope>NUCLEOTIDE SEQUENCE [LARGE SCALE GENOMIC DNA]</scope>
    <source>
        <strain evidence="1 2">JCM 31185</strain>
    </source>
</reference>
<comment type="caution">
    <text evidence="1">The sequence shown here is derived from an EMBL/GenBank/DDBJ whole genome shotgun (WGS) entry which is preliminary data.</text>
</comment>
<keyword evidence="2" id="KW-1185">Reference proteome</keyword>
<accession>A0ABQ5JLA0</accession>
<proteinExistence type="predicted"/>
<dbReference type="Proteomes" id="UP001628078">
    <property type="component" value="Unassembled WGS sequence"/>
</dbReference>
<gene>
    <name evidence="1" type="ORF">JCM31185_05000</name>
</gene>
<protein>
    <submittedName>
        <fullName evidence="1">Uncharacterized protein</fullName>
    </submittedName>
</protein>
<evidence type="ECO:0000313" key="2">
    <source>
        <dbReference type="Proteomes" id="UP001628078"/>
    </source>
</evidence>
<organism evidence="1 2">
    <name type="scientific">Furfurilactobacillus curtus</name>
    <dbReference type="NCBI Taxonomy" id="1746200"/>
    <lineage>
        <taxon>Bacteria</taxon>
        <taxon>Bacillati</taxon>
        <taxon>Bacillota</taxon>
        <taxon>Bacilli</taxon>
        <taxon>Lactobacillales</taxon>
        <taxon>Lactobacillaceae</taxon>
        <taxon>Furfurilactobacillus</taxon>
    </lineage>
</organism>
<evidence type="ECO:0000313" key="1">
    <source>
        <dbReference type="EMBL" id="GKT05211.1"/>
    </source>
</evidence>
<dbReference type="EMBL" id="BQXO01000001">
    <property type="protein sequence ID" value="GKT05211.1"/>
    <property type="molecule type" value="Genomic_DNA"/>
</dbReference>
<sequence length="96" mass="10390">MGARYRLSINQQPVAVVATRTVSYRSTDQINVRHENLQLTTGLGRAQYVLRNGAKTVLIIRQQADNADHYMLEIGDGFGALTGIGVAIGILVGHGK</sequence>